<comment type="similarity">
    <text evidence="1 6">Belongs to the aldehyde dehydrogenase family.</text>
</comment>
<dbReference type="EMBL" id="FSRL01000001">
    <property type="protein sequence ID" value="SIO11236.1"/>
    <property type="molecule type" value="Genomic_DNA"/>
</dbReference>
<dbReference type="PANTHER" id="PTHR42804:SF1">
    <property type="entry name" value="ALDEHYDE DEHYDROGENASE-RELATED"/>
    <property type="match status" value="1"/>
</dbReference>
<organism evidence="8 9">
    <name type="scientific">Vannielia litorea</name>
    <dbReference type="NCBI Taxonomy" id="1217970"/>
    <lineage>
        <taxon>Bacteria</taxon>
        <taxon>Pseudomonadati</taxon>
        <taxon>Pseudomonadota</taxon>
        <taxon>Alphaproteobacteria</taxon>
        <taxon>Rhodobacterales</taxon>
        <taxon>Paracoccaceae</taxon>
        <taxon>Vannielia</taxon>
    </lineage>
</organism>
<keyword evidence="9" id="KW-1185">Reference proteome</keyword>
<dbReference type="Gene3D" id="3.40.309.10">
    <property type="entry name" value="Aldehyde Dehydrogenase, Chain A, domain 2"/>
    <property type="match status" value="1"/>
</dbReference>
<evidence type="ECO:0000256" key="3">
    <source>
        <dbReference type="ARBA" id="ARBA00024226"/>
    </source>
</evidence>
<name>A0A1N6GUN8_9RHOB</name>
<dbReference type="PROSITE" id="PS00070">
    <property type="entry name" value="ALDEHYDE_DEHYDR_CYS"/>
    <property type="match status" value="1"/>
</dbReference>
<accession>A0A1N6GUN8</accession>
<evidence type="ECO:0000259" key="7">
    <source>
        <dbReference type="Pfam" id="PF00171"/>
    </source>
</evidence>
<feature type="active site" evidence="5">
    <location>
        <position position="260"/>
    </location>
</feature>
<gene>
    <name evidence="8" type="ORF">SAMN05444002_2795</name>
</gene>
<evidence type="ECO:0000256" key="1">
    <source>
        <dbReference type="ARBA" id="ARBA00009986"/>
    </source>
</evidence>
<evidence type="ECO:0000256" key="4">
    <source>
        <dbReference type="ARBA" id="ARBA00049194"/>
    </source>
</evidence>
<proteinExistence type="inferred from homology"/>
<keyword evidence="2 6" id="KW-0560">Oxidoreductase</keyword>
<reference evidence="9" key="1">
    <citation type="submission" date="2016-11" db="EMBL/GenBank/DDBJ databases">
        <authorList>
            <person name="Varghese N."/>
            <person name="Submissions S."/>
        </authorList>
    </citation>
    <scope>NUCLEOTIDE SEQUENCE [LARGE SCALE GENOMIC DNA]</scope>
    <source>
        <strain evidence="9">DSM 29440</strain>
    </source>
</reference>
<dbReference type="Gene3D" id="3.40.605.10">
    <property type="entry name" value="Aldehyde Dehydrogenase, Chain A, domain 1"/>
    <property type="match status" value="1"/>
</dbReference>
<dbReference type="InterPro" id="IPR016162">
    <property type="entry name" value="Ald_DH_N"/>
</dbReference>
<evidence type="ECO:0000256" key="2">
    <source>
        <dbReference type="ARBA" id="ARBA00023002"/>
    </source>
</evidence>
<dbReference type="RefSeq" id="WP_074256773.1">
    <property type="nucleotide sequence ID" value="NZ_FSRL01000001.1"/>
</dbReference>
<dbReference type="STRING" id="1217970.SAMN05444002_2795"/>
<dbReference type="PROSITE" id="PS00687">
    <property type="entry name" value="ALDEHYDE_DEHYDR_GLU"/>
    <property type="match status" value="1"/>
</dbReference>
<protein>
    <recommendedName>
        <fullName evidence="3">aldehyde dehydrogenase (NAD(+))</fullName>
        <ecNumber evidence="3">1.2.1.3</ecNumber>
    </recommendedName>
</protein>
<evidence type="ECO:0000313" key="9">
    <source>
        <dbReference type="Proteomes" id="UP000184932"/>
    </source>
</evidence>
<dbReference type="Proteomes" id="UP000184932">
    <property type="component" value="Unassembled WGS sequence"/>
</dbReference>
<dbReference type="AlphaFoldDB" id="A0A1N6GUN8"/>
<dbReference type="InterPro" id="IPR016163">
    <property type="entry name" value="Ald_DH_C"/>
</dbReference>
<evidence type="ECO:0000256" key="5">
    <source>
        <dbReference type="PROSITE-ProRule" id="PRU10007"/>
    </source>
</evidence>
<dbReference type="InterPro" id="IPR015590">
    <property type="entry name" value="Aldehyde_DH_dom"/>
</dbReference>
<dbReference type="Pfam" id="PF00171">
    <property type="entry name" value="Aldedh"/>
    <property type="match status" value="1"/>
</dbReference>
<dbReference type="SUPFAM" id="SSF53720">
    <property type="entry name" value="ALDH-like"/>
    <property type="match status" value="1"/>
</dbReference>
<dbReference type="OrthoDB" id="9802947at2"/>
<comment type="catalytic activity">
    <reaction evidence="4">
        <text>an aldehyde + NAD(+) + H2O = a carboxylate + NADH + 2 H(+)</text>
        <dbReference type="Rhea" id="RHEA:16185"/>
        <dbReference type="ChEBI" id="CHEBI:15377"/>
        <dbReference type="ChEBI" id="CHEBI:15378"/>
        <dbReference type="ChEBI" id="CHEBI:17478"/>
        <dbReference type="ChEBI" id="CHEBI:29067"/>
        <dbReference type="ChEBI" id="CHEBI:57540"/>
        <dbReference type="ChEBI" id="CHEBI:57945"/>
        <dbReference type="EC" id="1.2.1.3"/>
    </reaction>
</comment>
<dbReference type="FunFam" id="3.40.605.10:FF:000007">
    <property type="entry name" value="NAD/NADP-dependent betaine aldehyde dehydrogenase"/>
    <property type="match status" value="1"/>
</dbReference>
<feature type="domain" description="Aldehyde dehydrogenase" evidence="7">
    <location>
        <begin position="27"/>
        <end position="490"/>
    </location>
</feature>
<dbReference type="PANTHER" id="PTHR42804">
    <property type="entry name" value="ALDEHYDE DEHYDROGENASE"/>
    <property type="match status" value="1"/>
</dbReference>
<dbReference type="EC" id="1.2.1.3" evidence="3"/>
<evidence type="ECO:0000256" key="6">
    <source>
        <dbReference type="RuleBase" id="RU003345"/>
    </source>
</evidence>
<sequence>MSNIDRIVETGIWVNGESRPASGGAMHDLYNPARPAELVGRAAAATAEDVNAAVEAAHAAFPTWADLGFEARAALLRQVAAALTADEEDVKYRSRLFTREHGKIARETLLEMSRLGDRFMLAAAYGERMAVDERMGPAKAGPPFDTIITRQPRGVAALIVPWNWPLSILGAKLPQALVAGNTVVVKPAQNSSLAPMLTLEIIARMLPPGVVNVITGSSGEIGDALTGHPLVRKVNFTGSVPVGRHVMKVAAENLTPVTLELGGNDAALMLDDIELDEAAFDRMYWGAFGSSGQICMALKRMYVHESRYDEVIEGFTAACERAVVGDGLLPETTMGPVNNARQLKVVTDMIAEARAKGAEVRECGQVPDEALYAGGGYFQKPTIVYNADPGLSIVREEQFGPCLPIMTFRSDEEAIALANDSAFGLCSSVWTPDPERALRVARRLEAGYTYLNGHGPMAQDGRGPFGGFKNSGIGRNLGYEGVLAFTEAHSISGPGGFLL</sequence>
<dbReference type="InterPro" id="IPR029510">
    <property type="entry name" value="Ald_DH_CS_GLU"/>
</dbReference>
<dbReference type="GO" id="GO:0004029">
    <property type="term" value="F:aldehyde dehydrogenase (NAD+) activity"/>
    <property type="evidence" value="ECO:0007669"/>
    <property type="project" value="UniProtKB-EC"/>
</dbReference>
<dbReference type="InterPro" id="IPR016160">
    <property type="entry name" value="Ald_DH_CS_CYS"/>
</dbReference>
<dbReference type="InterPro" id="IPR016161">
    <property type="entry name" value="Ald_DH/histidinol_DH"/>
</dbReference>
<evidence type="ECO:0000313" key="8">
    <source>
        <dbReference type="EMBL" id="SIO11236.1"/>
    </source>
</evidence>